<dbReference type="EMBL" id="KQ971371">
    <property type="protein sequence ID" value="KYB25466.1"/>
    <property type="molecule type" value="Genomic_DNA"/>
</dbReference>
<dbReference type="PANTHER" id="PTHR31649:SF10">
    <property type="entry name" value="IP19903P-RELATED"/>
    <property type="match status" value="1"/>
</dbReference>
<dbReference type="KEGG" id="tca:103314160"/>
<evidence type="ECO:0000256" key="1">
    <source>
        <dbReference type="SAM" id="SignalP"/>
    </source>
</evidence>
<reference evidence="2 3" key="1">
    <citation type="journal article" date="2008" name="Nature">
        <title>The genome of the model beetle and pest Tribolium castaneum.</title>
        <authorList>
            <consortium name="Tribolium Genome Sequencing Consortium"/>
            <person name="Richards S."/>
            <person name="Gibbs R.A."/>
            <person name="Weinstock G.M."/>
            <person name="Brown S.J."/>
            <person name="Denell R."/>
            <person name="Beeman R.W."/>
            <person name="Gibbs R."/>
            <person name="Beeman R.W."/>
            <person name="Brown S.J."/>
            <person name="Bucher G."/>
            <person name="Friedrich M."/>
            <person name="Grimmelikhuijzen C.J."/>
            <person name="Klingler M."/>
            <person name="Lorenzen M."/>
            <person name="Richards S."/>
            <person name="Roth S."/>
            <person name="Schroder R."/>
            <person name="Tautz D."/>
            <person name="Zdobnov E.M."/>
            <person name="Muzny D."/>
            <person name="Gibbs R.A."/>
            <person name="Weinstock G.M."/>
            <person name="Attaway T."/>
            <person name="Bell S."/>
            <person name="Buhay C.J."/>
            <person name="Chandrabose M.N."/>
            <person name="Chavez D."/>
            <person name="Clerk-Blankenburg K.P."/>
            <person name="Cree A."/>
            <person name="Dao M."/>
            <person name="Davis C."/>
            <person name="Chacko J."/>
            <person name="Dinh H."/>
            <person name="Dugan-Rocha S."/>
            <person name="Fowler G."/>
            <person name="Garner T.T."/>
            <person name="Garnes J."/>
            <person name="Gnirke A."/>
            <person name="Hawes A."/>
            <person name="Hernandez J."/>
            <person name="Hines S."/>
            <person name="Holder M."/>
            <person name="Hume J."/>
            <person name="Jhangiani S.N."/>
            <person name="Joshi V."/>
            <person name="Khan Z.M."/>
            <person name="Jackson L."/>
            <person name="Kovar C."/>
            <person name="Kowis A."/>
            <person name="Lee S."/>
            <person name="Lewis L.R."/>
            <person name="Margolis J."/>
            <person name="Morgan M."/>
            <person name="Nazareth L.V."/>
            <person name="Nguyen N."/>
            <person name="Okwuonu G."/>
            <person name="Parker D."/>
            <person name="Richards S."/>
            <person name="Ruiz S.J."/>
            <person name="Santibanez J."/>
            <person name="Savard J."/>
            <person name="Scherer S.E."/>
            <person name="Schneider B."/>
            <person name="Sodergren E."/>
            <person name="Tautz D."/>
            <person name="Vattahil S."/>
            <person name="Villasana D."/>
            <person name="White C.S."/>
            <person name="Wright R."/>
            <person name="Park Y."/>
            <person name="Beeman R.W."/>
            <person name="Lord J."/>
            <person name="Oppert B."/>
            <person name="Lorenzen M."/>
            <person name="Brown S."/>
            <person name="Wang L."/>
            <person name="Savard J."/>
            <person name="Tautz D."/>
            <person name="Richards S."/>
            <person name="Weinstock G."/>
            <person name="Gibbs R.A."/>
            <person name="Liu Y."/>
            <person name="Worley K."/>
            <person name="Weinstock G."/>
            <person name="Elsik C.G."/>
            <person name="Reese J.T."/>
            <person name="Elhaik E."/>
            <person name="Landan G."/>
            <person name="Graur D."/>
            <person name="Arensburger P."/>
            <person name="Atkinson P."/>
            <person name="Beeman R.W."/>
            <person name="Beidler J."/>
            <person name="Brown S.J."/>
            <person name="Demuth J.P."/>
            <person name="Drury D.W."/>
            <person name="Du Y.Z."/>
            <person name="Fujiwara H."/>
            <person name="Lorenzen M."/>
            <person name="Maselli V."/>
            <person name="Osanai M."/>
            <person name="Park Y."/>
            <person name="Robertson H.M."/>
            <person name="Tu Z."/>
            <person name="Wang J.J."/>
            <person name="Wang S."/>
            <person name="Richards S."/>
            <person name="Song H."/>
            <person name="Zhang L."/>
            <person name="Sodergren E."/>
            <person name="Werner D."/>
            <person name="Stanke M."/>
            <person name="Morgenstern B."/>
            <person name="Solovyev V."/>
            <person name="Kosarev P."/>
            <person name="Brown G."/>
            <person name="Chen H.C."/>
            <person name="Ermolaeva O."/>
            <person name="Hlavina W."/>
            <person name="Kapustin Y."/>
            <person name="Kiryutin B."/>
            <person name="Kitts P."/>
            <person name="Maglott D."/>
            <person name="Pruitt K."/>
            <person name="Sapojnikov V."/>
            <person name="Souvorov A."/>
            <person name="Mackey A.J."/>
            <person name="Waterhouse R.M."/>
            <person name="Wyder S."/>
            <person name="Zdobnov E.M."/>
            <person name="Zdobnov E.M."/>
            <person name="Wyder S."/>
            <person name="Kriventseva E.V."/>
            <person name="Kadowaki T."/>
            <person name="Bork P."/>
            <person name="Aranda M."/>
            <person name="Bao R."/>
            <person name="Beermann A."/>
            <person name="Berns N."/>
            <person name="Bolognesi R."/>
            <person name="Bonneton F."/>
            <person name="Bopp D."/>
            <person name="Brown S.J."/>
            <person name="Bucher G."/>
            <person name="Butts T."/>
            <person name="Chaumot A."/>
            <person name="Denell R.E."/>
            <person name="Ferrier D.E."/>
            <person name="Friedrich M."/>
            <person name="Gordon C.M."/>
            <person name="Jindra M."/>
            <person name="Klingler M."/>
            <person name="Lan Q."/>
            <person name="Lattorff H.M."/>
            <person name="Laudet V."/>
            <person name="von Levetsow C."/>
            <person name="Liu Z."/>
            <person name="Lutz R."/>
            <person name="Lynch J.A."/>
            <person name="da Fonseca R.N."/>
            <person name="Posnien N."/>
            <person name="Reuter R."/>
            <person name="Roth S."/>
            <person name="Savard J."/>
            <person name="Schinko J.B."/>
            <person name="Schmitt C."/>
            <person name="Schoppmeier M."/>
            <person name="Schroder R."/>
            <person name="Shippy T.D."/>
            <person name="Simonnet F."/>
            <person name="Marques-Souza H."/>
            <person name="Tautz D."/>
            <person name="Tomoyasu Y."/>
            <person name="Trauner J."/>
            <person name="Van der Zee M."/>
            <person name="Vervoort M."/>
            <person name="Wittkopp N."/>
            <person name="Wimmer E.A."/>
            <person name="Yang X."/>
            <person name="Jones A.K."/>
            <person name="Sattelle D.B."/>
            <person name="Ebert P.R."/>
            <person name="Nelson D."/>
            <person name="Scott J.G."/>
            <person name="Beeman R.W."/>
            <person name="Muthukrishnan S."/>
            <person name="Kramer K.J."/>
            <person name="Arakane Y."/>
            <person name="Beeman R.W."/>
            <person name="Zhu Q."/>
            <person name="Hogenkamp D."/>
            <person name="Dixit R."/>
            <person name="Oppert B."/>
            <person name="Jiang H."/>
            <person name="Zou Z."/>
            <person name="Marshall J."/>
            <person name="Elpidina E."/>
            <person name="Vinokurov K."/>
            <person name="Oppert C."/>
            <person name="Zou Z."/>
            <person name="Evans J."/>
            <person name="Lu Z."/>
            <person name="Zhao P."/>
            <person name="Sumathipala N."/>
            <person name="Altincicek B."/>
            <person name="Vilcinskas A."/>
            <person name="Williams M."/>
            <person name="Hultmark D."/>
            <person name="Hetru C."/>
            <person name="Jiang H."/>
            <person name="Grimmelikhuijzen C.J."/>
            <person name="Hauser F."/>
            <person name="Cazzamali G."/>
            <person name="Williamson M."/>
            <person name="Park Y."/>
            <person name="Li B."/>
            <person name="Tanaka Y."/>
            <person name="Predel R."/>
            <person name="Neupert S."/>
            <person name="Schachtner J."/>
            <person name="Verleyen P."/>
            <person name="Raible F."/>
            <person name="Bork P."/>
            <person name="Friedrich M."/>
            <person name="Walden K.K."/>
            <person name="Robertson H.M."/>
            <person name="Angeli S."/>
            <person name="Foret S."/>
            <person name="Bucher G."/>
            <person name="Schuetz S."/>
            <person name="Maleszka R."/>
            <person name="Wimmer E.A."/>
            <person name="Beeman R.W."/>
            <person name="Lorenzen M."/>
            <person name="Tomoyasu Y."/>
            <person name="Miller S.C."/>
            <person name="Grossmann D."/>
            <person name="Bucher G."/>
        </authorList>
    </citation>
    <scope>NUCLEOTIDE SEQUENCE [LARGE SCALE GENOMIC DNA]</scope>
    <source>
        <strain evidence="2 3">Georgia GA2</strain>
    </source>
</reference>
<dbReference type="GO" id="GO:0005737">
    <property type="term" value="C:cytoplasm"/>
    <property type="evidence" value="ECO:0000318"/>
    <property type="project" value="GO_Central"/>
</dbReference>
<proteinExistence type="predicted"/>
<organism evidence="2 3">
    <name type="scientific">Tribolium castaneum</name>
    <name type="common">Red flour beetle</name>
    <dbReference type="NCBI Taxonomy" id="7070"/>
    <lineage>
        <taxon>Eukaryota</taxon>
        <taxon>Metazoa</taxon>
        <taxon>Ecdysozoa</taxon>
        <taxon>Arthropoda</taxon>
        <taxon>Hexapoda</taxon>
        <taxon>Insecta</taxon>
        <taxon>Pterygota</taxon>
        <taxon>Neoptera</taxon>
        <taxon>Endopterygota</taxon>
        <taxon>Coleoptera</taxon>
        <taxon>Polyphaga</taxon>
        <taxon>Cucujiformia</taxon>
        <taxon>Tenebrionidae</taxon>
        <taxon>Tenebrionidae incertae sedis</taxon>
        <taxon>Tribolium</taxon>
    </lineage>
</organism>
<feature type="chain" id="PRO_5007299613" evidence="1">
    <location>
        <begin position="22"/>
        <end position="179"/>
    </location>
</feature>
<feature type="signal peptide" evidence="1">
    <location>
        <begin position="1"/>
        <end position="21"/>
    </location>
</feature>
<gene>
    <name evidence="2" type="primary">AUGUSTUS-3.0.2_34236</name>
    <name evidence="2" type="ORF">TcasGA2_TC034236</name>
</gene>
<dbReference type="AlphaFoldDB" id="A0A139WC33"/>
<dbReference type="InParanoid" id="A0A139WC33"/>
<keyword evidence="3" id="KW-1185">Reference proteome</keyword>
<protein>
    <submittedName>
        <fullName evidence="2">Uncharacterized protein</fullName>
    </submittedName>
</protein>
<dbReference type="PANTHER" id="PTHR31649">
    <property type="entry name" value="AGAP009604-PA"/>
    <property type="match status" value="1"/>
</dbReference>
<keyword evidence="1" id="KW-0732">Signal</keyword>
<sequence>MLRFIYLLSIFLLSNSQQCLCLQYDYFWRDYIDGEVPRDAIVAGRNNNSENIYIGQAYVHKLGLATCEIFSGVKEVYVPMYGIQKVEDYIKILCGTQQNLYWMSTTSTSLPTLLLDHVAVIGGNEDGQNGKGTLYVGRIHFNGELKIGKIDTFNGTFIHFNNNMKEEHSNSYEILLLKK</sequence>
<dbReference type="InterPro" id="IPR006616">
    <property type="entry name" value="DM9_repeat"/>
</dbReference>
<accession>A0A139WC33</accession>
<reference evidence="2 3" key="2">
    <citation type="journal article" date="2010" name="Nucleic Acids Res.">
        <title>BeetleBase in 2010: revisions to provide comprehensive genomic information for Tribolium castaneum.</title>
        <authorList>
            <person name="Kim H.S."/>
            <person name="Murphy T."/>
            <person name="Xia J."/>
            <person name="Caragea D."/>
            <person name="Park Y."/>
            <person name="Beeman R.W."/>
            <person name="Lorenzen M.D."/>
            <person name="Butcher S."/>
            <person name="Manak J.R."/>
            <person name="Brown S.J."/>
        </authorList>
    </citation>
    <scope>GENOME REANNOTATION</scope>
    <source>
        <strain evidence="2 3">Georgia GA2</strain>
    </source>
</reference>
<evidence type="ECO:0000313" key="2">
    <source>
        <dbReference type="EMBL" id="KYB25466.1"/>
    </source>
</evidence>
<name>A0A139WC33_TRICA</name>
<dbReference type="Pfam" id="PF11901">
    <property type="entry name" value="DM9"/>
    <property type="match status" value="1"/>
</dbReference>
<dbReference type="OrthoDB" id="6767006at2759"/>
<dbReference type="Proteomes" id="UP000007266">
    <property type="component" value="Linkage group 9"/>
</dbReference>
<dbReference type="FunCoup" id="A0A139WC33">
    <property type="interactions" value="67"/>
</dbReference>
<evidence type="ECO:0000313" key="3">
    <source>
        <dbReference type="Proteomes" id="UP000007266"/>
    </source>
</evidence>